<sequence>MFFRSFKIFIFIFIIIVLPVLVTGCKWDLSKKTFSSKNEEIKKELMELVKKEYKYNVKVEIINKTIGVYFPLSNLLEDDKAEEKKLNKEVAEKIDHVIFLTHRVALSSDNNLDFYVIKTVDMENGNELSVVGYFYDVYRARLANISKGEFSQRLLKGLNKNDKIINDWEGKNFKMNEIFLPDFLATQIAQRIKIATTKKKDETEKNNFFSFVFEDKKLKEKFEAKEIQWALKDKIFTFVLEIPDYQEENVQEIFNLILKTTADVLYAYDFDYSATRILIKNKTENKKIFFINKKDLELFRNRKIKIEELID</sequence>
<dbReference type="EMBL" id="PGYQ01000018">
    <property type="protein sequence ID" value="PKL72074.1"/>
    <property type="molecule type" value="Genomic_DNA"/>
</dbReference>
<dbReference type="AlphaFoldDB" id="A0A2N1UMY8"/>
<dbReference type="PROSITE" id="PS51257">
    <property type="entry name" value="PROKAR_LIPOPROTEIN"/>
    <property type="match status" value="1"/>
</dbReference>
<proteinExistence type="predicted"/>
<protein>
    <recommendedName>
        <fullName evidence="3">Lipoprotein</fullName>
    </recommendedName>
</protein>
<dbReference type="Proteomes" id="UP000233414">
    <property type="component" value="Unassembled WGS sequence"/>
</dbReference>
<reference evidence="1 2" key="1">
    <citation type="journal article" date="2017" name="ISME J.">
        <title>Potential for microbial H2 and metal transformations associated with novel bacteria and archaea in deep terrestrial subsurface sediments.</title>
        <authorList>
            <person name="Hernsdorf A.W."/>
            <person name="Amano Y."/>
            <person name="Miyakawa K."/>
            <person name="Ise K."/>
            <person name="Suzuki Y."/>
            <person name="Anantharaman K."/>
            <person name="Probst A."/>
            <person name="Burstein D."/>
            <person name="Thomas B.C."/>
            <person name="Banfield J.F."/>
        </authorList>
    </citation>
    <scope>NUCLEOTIDE SEQUENCE [LARGE SCALE GENOMIC DNA]</scope>
    <source>
        <strain evidence="1">HGW-Kuenenbacteria-1</strain>
    </source>
</reference>
<name>A0A2N1UMY8_9BACT</name>
<organism evidence="1 2">
    <name type="scientific">Candidatus Kuenenbacteria bacterium HGW-Kuenenbacteria-1</name>
    <dbReference type="NCBI Taxonomy" id="2013812"/>
    <lineage>
        <taxon>Bacteria</taxon>
        <taxon>Candidatus Kueneniibacteriota</taxon>
    </lineage>
</organism>
<evidence type="ECO:0008006" key="3">
    <source>
        <dbReference type="Google" id="ProtNLM"/>
    </source>
</evidence>
<evidence type="ECO:0000313" key="2">
    <source>
        <dbReference type="Proteomes" id="UP000233414"/>
    </source>
</evidence>
<comment type="caution">
    <text evidence="1">The sequence shown here is derived from an EMBL/GenBank/DDBJ whole genome shotgun (WGS) entry which is preliminary data.</text>
</comment>
<gene>
    <name evidence="1" type="ORF">CVV26_03075</name>
</gene>
<evidence type="ECO:0000313" key="1">
    <source>
        <dbReference type="EMBL" id="PKL72074.1"/>
    </source>
</evidence>
<accession>A0A2N1UMY8</accession>